<accession>A0A4U8WA48</accession>
<dbReference type="InterPro" id="IPR029044">
    <property type="entry name" value="Nucleotide-diphossugar_trans"/>
</dbReference>
<keyword evidence="2" id="KW-0808">Transferase</keyword>
<dbReference type="Proteomes" id="UP000290013">
    <property type="component" value="Chromosome"/>
</dbReference>
<name>A0A4U8WA48_9FLAO</name>
<dbReference type="SUPFAM" id="SSF53448">
    <property type="entry name" value="Nucleotide-diphospho-sugar transferases"/>
    <property type="match status" value="1"/>
</dbReference>
<evidence type="ECO:0000259" key="1">
    <source>
        <dbReference type="Pfam" id="PF00535"/>
    </source>
</evidence>
<dbReference type="EMBL" id="LR215974">
    <property type="protein sequence ID" value="VFB02933.1"/>
    <property type="molecule type" value="Genomic_DNA"/>
</dbReference>
<dbReference type="InterPro" id="IPR001173">
    <property type="entry name" value="Glyco_trans_2-like"/>
</dbReference>
<dbReference type="GO" id="GO:0016740">
    <property type="term" value="F:transferase activity"/>
    <property type="evidence" value="ECO:0007669"/>
    <property type="project" value="UniProtKB-KW"/>
</dbReference>
<protein>
    <submittedName>
        <fullName evidence="2">Rhamnosyltransferase</fullName>
    </submittedName>
</protein>
<gene>
    <name evidence="2" type="ORF">NCTC12078_00919</name>
</gene>
<dbReference type="Pfam" id="PF00535">
    <property type="entry name" value="Glycos_transf_2"/>
    <property type="match status" value="1"/>
</dbReference>
<reference evidence="2 3" key="1">
    <citation type="submission" date="2019-02" db="EMBL/GenBank/DDBJ databases">
        <authorList>
            <consortium name="Pathogen Informatics"/>
        </authorList>
    </citation>
    <scope>NUCLEOTIDE SEQUENCE [LARGE SCALE GENOMIC DNA]</scope>
    <source>
        <strain evidence="2 3">3012STDY6944375</strain>
    </source>
</reference>
<evidence type="ECO:0000313" key="3">
    <source>
        <dbReference type="Proteomes" id="UP000290013"/>
    </source>
</evidence>
<evidence type="ECO:0000313" key="2">
    <source>
        <dbReference type="EMBL" id="VFB02933.1"/>
    </source>
</evidence>
<dbReference type="Gene3D" id="3.90.550.10">
    <property type="entry name" value="Spore Coat Polysaccharide Biosynthesis Protein SpsA, Chain A"/>
    <property type="match status" value="1"/>
</dbReference>
<dbReference type="AlphaFoldDB" id="A0A4U8WA48"/>
<feature type="domain" description="Glycosyltransferase 2-like" evidence="1">
    <location>
        <begin position="36"/>
        <end position="142"/>
    </location>
</feature>
<proteinExistence type="predicted"/>
<organism evidence="2 3">
    <name type="scientific">Chryseobacterium taihuense</name>
    <dbReference type="NCBI Taxonomy" id="1141221"/>
    <lineage>
        <taxon>Bacteria</taxon>
        <taxon>Pseudomonadati</taxon>
        <taxon>Bacteroidota</taxon>
        <taxon>Flavobacteriia</taxon>
        <taxon>Flavobacteriales</taxon>
        <taxon>Weeksellaceae</taxon>
        <taxon>Chryseobacterium group</taxon>
        <taxon>Chryseobacterium</taxon>
    </lineage>
</organism>
<sequence length="279" mass="33413">MSNNNKPILFGIVSFREKYWKCKSFLSLIKSYKISQFDNNLNIAIYDNTDYEIWDVACDLELGSNIYIHYFRDQSNSGISAAFNHFSMVANINNFEWVVFLDQDTYLPKDFYRSYFERSLNSRNNIVLPIVRSNKKILSPTKYSFYRTSKLNDIPSEVLLKNITAINSGIMIRNDFFIANSGYEKKLRIDFCDHEFIERLNNREIFADIIKVYLEQEFSSEINDKSKAIERYRLFLKDMKQYRKNKNKIIFLFRVDLPHLLKKMYRYRSLTFLIIRFNG</sequence>
<dbReference type="KEGG" id="ctai:NCTC12078_00919"/>
<dbReference type="RefSeq" id="WP_130913664.1">
    <property type="nucleotide sequence ID" value="NZ_LR215974.1"/>
</dbReference>